<gene>
    <name evidence="8" type="ORF">PPROV_000908900</name>
</gene>
<keyword evidence="7" id="KW-0604">Photosystem II</keyword>
<dbReference type="InterPro" id="IPR022796">
    <property type="entry name" value="Chloroa_b-bind"/>
</dbReference>
<evidence type="ECO:0000313" key="8">
    <source>
        <dbReference type="EMBL" id="GHP10358.1"/>
    </source>
</evidence>
<comment type="caution">
    <text evidence="8">The sequence shown here is derived from an EMBL/GenBank/DDBJ whole genome shotgun (WGS) entry which is preliminary data.</text>
</comment>
<protein>
    <recommendedName>
        <fullName evidence="7">Chlorophyll a-b binding protein, chloroplastic</fullName>
    </recommendedName>
</protein>
<dbReference type="Proteomes" id="UP000660262">
    <property type="component" value="Unassembled WGS sequence"/>
</dbReference>
<dbReference type="Pfam" id="PF00504">
    <property type="entry name" value="Chloroa_b-bind"/>
    <property type="match status" value="1"/>
</dbReference>
<keyword evidence="7" id="KW-0793">Thylakoid</keyword>
<dbReference type="GO" id="GO:0016168">
    <property type="term" value="F:chlorophyll binding"/>
    <property type="evidence" value="ECO:0007669"/>
    <property type="project" value="UniProtKB-KW"/>
</dbReference>
<feature type="binding site" evidence="6">
    <location>
        <position position="310"/>
    </location>
    <ligand>
        <name>chlorophyll a</name>
        <dbReference type="ChEBI" id="CHEBI:58416"/>
        <label>1</label>
    </ligand>
</feature>
<evidence type="ECO:0000256" key="5">
    <source>
        <dbReference type="ARBA" id="ARBA00022991"/>
    </source>
</evidence>
<keyword evidence="7" id="KW-0603">Photosystem I</keyword>
<evidence type="ECO:0000313" key="9">
    <source>
        <dbReference type="Proteomes" id="UP000660262"/>
    </source>
</evidence>
<dbReference type="AlphaFoldDB" id="A0A830HTP4"/>
<evidence type="ECO:0000256" key="2">
    <source>
        <dbReference type="ARBA" id="ARBA00022528"/>
    </source>
</evidence>
<evidence type="ECO:0000256" key="6">
    <source>
        <dbReference type="PIRSR" id="PIRSR601344-1"/>
    </source>
</evidence>
<feature type="binding site" evidence="6">
    <location>
        <position position="130"/>
    </location>
    <ligand>
        <name>chlorophyll a</name>
        <dbReference type="ChEBI" id="CHEBI:58416"/>
        <label>1</label>
    </ligand>
</feature>
<keyword evidence="2 7" id="KW-0150">Chloroplast</keyword>
<comment type="similarity">
    <text evidence="7">Belongs to the light-harvesting chlorophyll a/b-binding (LHC) protein family.</text>
</comment>
<accession>A0A830HTP4</accession>
<keyword evidence="3 7" id="KW-0602">Photosynthesis</keyword>
<keyword evidence="4 7" id="KW-0934">Plastid</keyword>
<feature type="binding site" evidence="6">
    <location>
        <position position="283"/>
    </location>
    <ligand>
        <name>chlorophyll a</name>
        <dbReference type="ChEBI" id="CHEBI:58416"/>
        <label>1</label>
    </ligand>
</feature>
<name>A0A830HTP4_9CHLO</name>
<dbReference type="OrthoDB" id="423598at2759"/>
<feature type="binding site" evidence="6">
    <location>
        <position position="158"/>
    </location>
    <ligand>
        <name>chlorophyll a</name>
        <dbReference type="ChEBI" id="CHEBI:58416"/>
        <label>1</label>
    </ligand>
</feature>
<dbReference type="GO" id="GO:0009523">
    <property type="term" value="C:photosystem II"/>
    <property type="evidence" value="ECO:0007669"/>
    <property type="project" value="UniProtKB-KW"/>
</dbReference>
<keyword evidence="1 6" id="KW-0148">Chlorophyll</keyword>
<dbReference type="GO" id="GO:0009522">
    <property type="term" value="C:photosystem I"/>
    <property type="evidence" value="ECO:0007669"/>
    <property type="project" value="UniProtKB-KW"/>
</dbReference>
<feature type="binding site" description="axial binding residue" evidence="6">
    <location>
        <position position="234"/>
    </location>
    <ligand>
        <name>chlorophyll a</name>
        <dbReference type="ChEBI" id="CHEBI:58416"/>
        <label>5</label>
    </ligand>
    <ligandPart>
        <name>Mg</name>
        <dbReference type="ChEBI" id="CHEBI:25107"/>
    </ligandPart>
</feature>
<comment type="subcellular location">
    <subcellularLocation>
        <location evidence="7">Plastid</location>
        <location evidence="7">Chloroplast thylakoid membrane</location>
    </subcellularLocation>
</comment>
<dbReference type="GO" id="GO:0009765">
    <property type="term" value="P:photosynthesis, light harvesting"/>
    <property type="evidence" value="ECO:0007669"/>
    <property type="project" value="InterPro"/>
</dbReference>
<feature type="binding site" description="axial binding residue" evidence="6">
    <location>
        <position position="218"/>
    </location>
    <ligand>
        <name>chlorophyll b</name>
        <dbReference type="ChEBI" id="CHEBI:61721"/>
        <label>1</label>
    </ligand>
    <ligandPart>
        <name>Mg</name>
        <dbReference type="ChEBI" id="CHEBI:25107"/>
    </ligandPart>
</feature>
<proteinExistence type="inferred from homology"/>
<dbReference type="InterPro" id="IPR001344">
    <property type="entry name" value="Chloro_AB-bd_pln"/>
</dbReference>
<evidence type="ECO:0000256" key="3">
    <source>
        <dbReference type="ARBA" id="ARBA00022531"/>
    </source>
</evidence>
<comment type="function">
    <text evidence="7">The light-harvesting complex (LHC) functions as a light receptor, it captures and delivers excitation energy to photosystems with which it is closely associated.</text>
</comment>
<feature type="binding site" evidence="6">
    <location>
        <position position="278"/>
    </location>
    <ligand>
        <name>chlorophyll a</name>
        <dbReference type="ChEBI" id="CHEBI:58416"/>
        <label>1</label>
    </ligand>
</feature>
<evidence type="ECO:0000256" key="1">
    <source>
        <dbReference type="ARBA" id="ARBA00022494"/>
    </source>
</evidence>
<evidence type="ECO:0000256" key="7">
    <source>
        <dbReference type="RuleBase" id="RU363080"/>
    </source>
</evidence>
<dbReference type="SUPFAM" id="SSF103511">
    <property type="entry name" value="Chlorophyll a-b binding protein"/>
    <property type="match status" value="1"/>
</dbReference>
<dbReference type="EMBL" id="BNJQ01000029">
    <property type="protein sequence ID" value="GHP10358.1"/>
    <property type="molecule type" value="Genomic_DNA"/>
</dbReference>
<feature type="binding site" evidence="6">
    <location>
        <position position="161"/>
    </location>
    <ligand>
        <name>chlorophyll a</name>
        <dbReference type="ChEBI" id="CHEBI:58416"/>
        <label>1</label>
    </ligand>
</feature>
<dbReference type="PANTHER" id="PTHR21649">
    <property type="entry name" value="CHLOROPHYLL A/B BINDING PROTEIN"/>
    <property type="match status" value="1"/>
</dbReference>
<reference evidence="8" key="1">
    <citation type="submission" date="2020-10" db="EMBL/GenBank/DDBJ databases">
        <title>Unveiling of a novel bifunctional photoreceptor, Dualchrome1, isolated from a cosmopolitan green alga.</title>
        <authorList>
            <person name="Suzuki S."/>
            <person name="Kawachi M."/>
        </authorList>
    </citation>
    <scope>NUCLEOTIDE SEQUENCE</scope>
    <source>
        <strain evidence="8">NIES 2893</strain>
    </source>
</reference>
<organism evidence="8 9">
    <name type="scientific">Pycnococcus provasolii</name>
    <dbReference type="NCBI Taxonomy" id="41880"/>
    <lineage>
        <taxon>Eukaryota</taxon>
        <taxon>Viridiplantae</taxon>
        <taxon>Chlorophyta</taxon>
        <taxon>Pseudoscourfieldiophyceae</taxon>
        <taxon>Pseudoscourfieldiales</taxon>
        <taxon>Pycnococcaceae</taxon>
        <taxon>Pycnococcus</taxon>
    </lineage>
</organism>
<dbReference type="GO" id="GO:0009535">
    <property type="term" value="C:chloroplast thylakoid membrane"/>
    <property type="evidence" value="ECO:0007669"/>
    <property type="project" value="UniProtKB-SubCell"/>
</dbReference>
<feature type="binding site" evidence="6">
    <location>
        <position position="277"/>
    </location>
    <ligand>
        <name>chlorophyll a</name>
        <dbReference type="ChEBI" id="CHEBI:58416"/>
        <label>1</label>
    </ligand>
</feature>
<evidence type="ECO:0000256" key="4">
    <source>
        <dbReference type="ARBA" id="ARBA00022640"/>
    </source>
</evidence>
<keyword evidence="5 7" id="KW-0157">Chromophore</keyword>
<keyword evidence="9" id="KW-1185">Reference proteome</keyword>
<dbReference type="Gene3D" id="1.10.3460.10">
    <property type="entry name" value="Chlorophyll a/b binding protein domain"/>
    <property type="match status" value="1"/>
</dbReference>
<sequence length="322" mass="34880">MRNALHLCRLIKRWIGGFASKSFLKHVACCMSKSIRFSTQHACFYPIRGFSAPSPDLQNSSSRYPRAVLCFAQGTPYRRLTPTHLPSTSFYTHNTTNMLAAGKTFKPTAAKAAVSSRRSMKVRAGGDYGWYPEPGTYPGSGEEAPVAYDGDAKLAEREIIHGRFAMLGLTGAWASEVGTGIPWFEAGALCTPSDCTAIADKFPGAIYPLAPPDSGFPSFFNVLAIEVIFFGSAEAYRTGVLDPVFDELSVGDAYPGGRFDPIGLAADPSIFEELKVKELKHARLAMLGWSGCLVQYPATGKGPLVNWAEHVADPFGPTYAWS</sequence>
<feature type="binding site" evidence="6">
    <location>
        <position position="295"/>
    </location>
    <ligand>
        <name>chlorophyll a</name>
        <dbReference type="ChEBI" id="CHEBI:58416"/>
        <label>1</label>
    </ligand>
</feature>
<feature type="binding site" description="axial binding residue" evidence="6">
    <location>
        <position position="163"/>
    </location>
    <ligand>
        <name>chlorophyll b</name>
        <dbReference type="ChEBI" id="CHEBI:61721"/>
        <label>1</label>
    </ligand>
    <ligandPart>
        <name>Mg</name>
        <dbReference type="ChEBI" id="CHEBI:25107"/>
    </ligandPart>
</feature>